<protein>
    <submittedName>
        <fullName evidence="2">Uncharacterized protein</fullName>
    </submittedName>
</protein>
<dbReference type="OrthoDB" id="266943at2759"/>
<dbReference type="OMA" id="LAKGAMM"/>
<evidence type="ECO:0000256" key="1">
    <source>
        <dbReference type="SAM" id="MobiDB-lite"/>
    </source>
</evidence>
<feature type="region of interest" description="Disordered" evidence="1">
    <location>
        <begin position="341"/>
        <end position="384"/>
    </location>
</feature>
<feature type="compositionally biased region" description="Low complexity" evidence="1">
    <location>
        <begin position="347"/>
        <end position="366"/>
    </location>
</feature>
<reference evidence="2 3" key="1">
    <citation type="journal article" date="2011" name="Genome Res.">
        <title>Chromosome and gene copy number variation allow major structural change between species and strains of Leishmania.</title>
        <authorList>
            <person name="Rogers M.B."/>
            <person name="Hilley J.D."/>
            <person name="Dickens N.J."/>
            <person name="Wilkes J."/>
            <person name="Bates P.A."/>
            <person name="Depledge D.P."/>
            <person name="Harris D."/>
            <person name="Her Y."/>
            <person name="Herzyk P."/>
            <person name="Imamura H."/>
            <person name="Otto T.D."/>
            <person name="Sanders M."/>
            <person name="Seeger K."/>
            <person name="Dujardin J.C."/>
            <person name="Berriman M."/>
            <person name="Smith D.F."/>
            <person name="Hertz-Fowler C."/>
            <person name="Mottram J.C."/>
        </authorList>
    </citation>
    <scope>NUCLEOTIDE SEQUENCE [LARGE SCALE GENOMIC DNA]</scope>
    <source>
        <strain evidence="2 3">MHOM/GT/2001/U1103</strain>
    </source>
</reference>
<feature type="region of interest" description="Disordered" evidence="1">
    <location>
        <begin position="243"/>
        <end position="284"/>
    </location>
</feature>
<dbReference type="PhylomeDB" id="E9B0V7"/>
<evidence type="ECO:0000313" key="2">
    <source>
        <dbReference type="EMBL" id="CBZ28862.1"/>
    </source>
</evidence>
<feature type="region of interest" description="Disordered" evidence="1">
    <location>
        <begin position="394"/>
        <end position="413"/>
    </location>
</feature>
<feature type="compositionally biased region" description="Polar residues" evidence="1">
    <location>
        <begin position="434"/>
        <end position="447"/>
    </location>
</feature>
<dbReference type="EMBL" id="FR799582">
    <property type="protein sequence ID" value="CBZ28862.1"/>
    <property type="molecule type" value="Genomic_DNA"/>
</dbReference>
<feature type="compositionally biased region" description="Polar residues" evidence="1">
    <location>
        <begin position="243"/>
        <end position="254"/>
    </location>
</feature>
<dbReference type="VEuPathDB" id="TriTrypDB:LmxM.29.1860"/>
<gene>
    <name evidence="2" type="ORF">LMXM_29_1860</name>
</gene>
<feature type="compositionally biased region" description="Gly residues" evidence="1">
    <location>
        <begin position="367"/>
        <end position="378"/>
    </location>
</feature>
<dbReference type="Proteomes" id="UP000007259">
    <property type="component" value="Chromosome 29"/>
</dbReference>
<dbReference type="AlphaFoldDB" id="E9B0V7"/>
<dbReference type="GeneID" id="13451623"/>
<keyword evidence="3" id="KW-1185">Reference proteome</keyword>
<dbReference type="RefSeq" id="XP_003877329.1">
    <property type="nucleotide sequence ID" value="XM_003877280.1"/>
</dbReference>
<feature type="region of interest" description="Disordered" evidence="1">
    <location>
        <begin position="524"/>
        <end position="555"/>
    </location>
</feature>
<feature type="region of interest" description="Disordered" evidence="1">
    <location>
        <begin position="434"/>
        <end position="455"/>
    </location>
</feature>
<sequence>MTSLAGTITVTVPSFVTVTLTPAPDINVRGASTIPGSPSAEVRSKTLRVPITALMTVRELAKGAMMRYILSLRRTAKETDGVVRQLCRTGIAVTDVYLLVSSDAARSTTLEEDETGNGGRTGEPPVHMIELLSDDCVVQVVQVMRETVYMRFRAADGALAKKRASSSVRAAAAIEAQRIEEDRIREVDALTAAKVEETSNSISIAAPPAVVSVGDAACDGPALPSRGRTIKNAAASGCVSDAVSDTAQGSSSTPVAARQCGEKTAHNVDSTGADSSSEEEEKETWQDIARSIATLREREAQRIRWGPDAHKHFAANYVSSPEKIMVGRFKCVRRPPPVVWLHPTQNSSSASSKGSVSEVPSPRSSGDSGGTTETGGGRLPPRPVIAQEGSHEEHFRYQRHEHRQSPQNPIKHHRCDPYCYPSCESSSTKRTHEVLTSSAATESQGLQATAAPSAHAVEEIHVATEGTTAEPQPVSPSRERQDTLLCSAATPVDAAARFGTSPWASSTVAKQVVAVVARQLSFDEGGDTAPKHSPAVGDYSAATPPLRGEGRVVQG</sequence>
<proteinExistence type="predicted"/>
<name>E9B0V7_LEIMU</name>
<accession>E9B0V7</accession>
<dbReference type="KEGG" id="lmi:LMXM_29_1860"/>
<evidence type="ECO:0000313" key="3">
    <source>
        <dbReference type="Proteomes" id="UP000007259"/>
    </source>
</evidence>
<organism evidence="2 3">
    <name type="scientific">Leishmania mexicana (strain MHOM/GT/2001/U1103)</name>
    <dbReference type="NCBI Taxonomy" id="929439"/>
    <lineage>
        <taxon>Eukaryota</taxon>
        <taxon>Discoba</taxon>
        <taxon>Euglenozoa</taxon>
        <taxon>Kinetoplastea</taxon>
        <taxon>Metakinetoplastina</taxon>
        <taxon>Trypanosomatida</taxon>
        <taxon>Trypanosomatidae</taxon>
        <taxon>Leishmaniinae</taxon>
        <taxon>Leishmania</taxon>
    </lineage>
</organism>